<accession>A0A9D4NC31</accession>
<evidence type="ECO:0000256" key="1">
    <source>
        <dbReference type="SAM" id="MobiDB-lite"/>
    </source>
</evidence>
<gene>
    <name evidence="2" type="ORF">DPMN_015730</name>
</gene>
<sequence>MGSESTYKNQYKRIETDISKVRTLFQSTAKEIQEAMNAVREEQVDDELDEIAPNSRQTEEDAESAKEDQISIYSRQMKGLDSMTLAWNLEHHLTNVRLLFKRGFQMKNSLNHLCH</sequence>
<dbReference type="Proteomes" id="UP000828390">
    <property type="component" value="Unassembled WGS sequence"/>
</dbReference>
<dbReference type="EMBL" id="JAIWYP010000001">
    <property type="protein sequence ID" value="KAH3891626.1"/>
    <property type="molecule type" value="Genomic_DNA"/>
</dbReference>
<protein>
    <submittedName>
        <fullName evidence="2">Uncharacterized protein</fullName>
    </submittedName>
</protein>
<reference evidence="2" key="1">
    <citation type="journal article" date="2019" name="bioRxiv">
        <title>The Genome of the Zebra Mussel, Dreissena polymorpha: A Resource for Invasive Species Research.</title>
        <authorList>
            <person name="McCartney M.A."/>
            <person name="Auch B."/>
            <person name="Kono T."/>
            <person name="Mallez S."/>
            <person name="Zhang Y."/>
            <person name="Obille A."/>
            <person name="Becker A."/>
            <person name="Abrahante J.E."/>
            <person name="Garbe J."/>
            <person name="Badalamenti J.P."/>
            <person name="Herman A."/>
            <person name="Mangelson H."/>
            <person name="Liachko I."/>
            <person name="Sullivan S."/>
            <person name="Sone E.D."/>
            <person name="Koren S."/>
            <person name="Silverstein K.A.T."/>
            <person name="Beckman K.B."/>
            <person name="Gohl D.M."/>
        </authorList>
    </citation>
    <scope>NUCLEOTIDE SEQUENCE</scope>
    <source>
        <strain evidence="2">Duluth1</strain>
        <tissue evidence="2">Whole animal</tissue>
    </source>
</reference>
<comment type="caution">
    <text evidence="2">The sequence shown here is derived from an EMBL/GenBank/DDBJ whole genome shotgun (WGS) entry which is preliminary data.</text>
</comment>
<reference evidence="2" key="2">
    <citation type="submission" date="2020-11" db="EMBL/GenBank/DDBJ databases">
        <authorList>
            <person name="McCartney M.A."/>
            <person name="Auch B."/>
            <person name="Kono T."/>
            <person name="Mallez S."/>
            <person name="Becker A."/>
            <person name="Gohl D.M."/>
            <person name="Silverstein K.A.T."/>
            <person name="Koren S."/>
            <person name="Bechman K.B."/>
            <person name="Herman A."/>
            <person name="Abrahante J.E."/>
            <person name="Garbe J."/>
        </authorList>
    </citation>
    <scope>NUCLEOTIDE SEQUENCE</scope>
    <source>
        <strain evidence="2">Duluth1</strain>
        <tissue evidence="2">Whole animal</tissue>
    </source>
</reference>
<feature type="compositionally biased region" description="Basic and acidic residues" evidence="1">
    <location>
        <begin position="57"/>
        <end position="68"/>
    </location>
</feature>
<keyword evidence="3" id="KW-1185">Reference proteome</keyword>
<name>A0A9D4NC31_DREPO</name>
<evidence type="ECO:0000313" key="3">
    <source>
        <dbReference type="Proteomes" id="UP000828390"/>
    </source>
</evidence>
<feature type="region of interest" description="Disordered" evidence="1">
    <location>
        <begin position="40"/>
        <end position="68"/>
    </location>
</feature>
<evidence type="ECO:0000313" key="2">
    <source>
        <dbReference type="EMBL" id="KAH3891626.1"/>
    </source>
</evidence>
<organism evidence="2 3">
    <name type="scientific">Dreissena polymorpha</name>
    <name type="common">Zebra mussel</name>
    <name type="synonym">Mytilus polymorpha</name>
    <dbReference type="NCBI Taxonomy" id="45954"/>
    <lineage>
        <taxon>Eukaryota</taxon>
        <taxon>Metazoa</taxon>
        <taxon>Spiralia</taxon>
        <taxon>Lophotrochozoa</taxon>
        <taxon>Mollusca</taxon>
        <taxon>Bivalvia</taxon>
        <taxon>Autobranchia</taxon>
        <taxon>Heteroconchia</taxon>
        <taxon>Euheterodonta</taxon>
        <taxon>Imparidentia</taxon>
        <taxon>Neoheterodontei</taxon>
        <taxon>Myida</taxon>
        <taxon>Dreissenoidea</taxon>
        <taxon>Dreissenidae</taxon>
        <taxon>Dreissena</taxon>
    </lineage>
</organism>
<dbReference type="AlphaFoldDB" id="A0A9D4NC31"/>
<proteinExistence type="predicted"/>